<evidence type="ECO:0000313" key="3">
    <source>
        <dbReference type="Proteomes" id="UP001151002"/>
    </source>
</evidence>
<reference evidence="2" key="1">
    <citation type="submission" date="2022-11" db="EMBL/GenBank/DDBJ databases">
        <authorList>
            <person name="Somphong A."/>
            <person name="Phongsopitanun W."/>
        </authorList>
    </citation>
    <scope>NUCLEOTIDE SEQUENCE</scope>
    <source>
        <strain evidence="2">Pm04-4</strain>
    </source>
</reference>
<dbReference type="PROSITE" id="PS50995">
    <property type="entry name" value="HTH_MARR_2"/>
    <property type="match status" value="1"/>
</dbReference>
<evidence type="ECO:0000259" key="1">
    <source>
        <dbReference type="PROSITE" id="PS50995"/>
    </source>
</evidence>
<keyword evidence="3" id="KW-1185">Reference proteome</keyword>
<dbReference type="Pfam" id="PF01047">
    <property type="entry name" value="MarR"/>
    <property type="match status" value="1"/>
</dbReference>
<dbReference type="EMBL" id="JAPNTZ010000001">
    <property type="protein sequence ID" value="MCY1136901.1"/>
    <property type="molecule type" value="Genomic_DNA"/>
</dbReference>
<name>A0ABT4ARP7_9ACTN</name>
<dbReference type="InterPro" id="IPR000835">
    <property type="entry name" value="HTH_MarR-typ"/>
</dbReference>
<dbReference type="SUPFAM" id="SSF46785">
    <property type="entry name" value="Winged helix' DNA-binding domain"/>
    <property type="match status" value="1"/>
</dbReference>
<dbReference type="InterPro" id="IPR036390">
    <property type="entry name" value="WH_DNA-bd_sf"/>
</dbReference>
<feature type="domain" description="HTH marR-type" evidence="1">
    <location>
        <begin position="8"/>
        <end position="140"/>
    </location>
</feature>
<dbReference type="Gene3D" id="1.10.10.10">
    <property type="entry name" value="Winged helix-like DNA-binding domain superfamily/Winged helix DNA-binding domain"/>
    <property type="match status" value="1"/>
</dbReference>
<proteinExistence type="predicted"/>
<dbReference type="RefSeq" id="WP_267560695.1">
    <property type="nucleotide sequence ID" value="NZ_JAPNTZ010000001.1"/>
</dbReference>
<dbReference type="SMART" id="SM00347">
    <property type="entry name" value="HTH_MARR"/>
    <property type="match status" value="1"/>
</dbReference>
<accession>A0ABT4ARP7</accession>
<dbReference type="PRINTS" id="PR00598">
    <property type="entry name" value="HTHMARR"/>
</dbReference>
<dbReference type="Proteomes" id="UP001151002">
    <property type="component" value="Unassembled WGS sequence"/>
</dbReference>
<dbReference type="InterPro" id="IPR036388">
    <property type="entry name" value="WH-like_DNA-bd_sf"/>
</dbReference>
<dbReference type="PANTHER" id="PTHR33164">
    <property type="entry name" value="TRANSCRIPTIONAL REGULATOR, MARR FAMILY"/>
    <property type="match status" value="1"/>
</dbReference>
<dbReference type="PANTHER" id="PTHR33164:SF43">
    <property type="entry name" value="HTH-TYPE TRANSCRIPTIONAL REPRESSOR YETL"/>
    <property type="match status" value="1"/>
</dbReference>
<evidence type="ECO:0000313" key="2">
    <source>
        <dbReference type="EMBL" id="MCY1136901.1"/>
    </source>
</evidence>
<gene>
    <name evidence="2" type="ORF">OWR29_02755</name>
</gene>
<sequence length="143" mass="15840">MSGEAEDRPDLAAMLMRLGRHMVAVEQPILAAHDISMWGYAVLTVLRDEPMRTQTALARSIGADKTRLIPVLDELQKRGLIEREPDPADRRVRLLGLTPAGRALHQAAQTEIREAEAVLLDQLPAGDRRTFLRALEKLGTESA</sequence>
<protein>
    <submittedName>
        <fullName evidence="2">MarR family transcriptional regulator</fullName>
    </submittedName>
</protein>
<comment type="caution">
    <text evidence="2">The sequence shown here is derived from an EMBL/GenBank/DDBJ whole genome shotgun (WGS) entry which is preliminary data.</text>
</comment>
<organism evidence="2 3">
    <name type="scientific">Paractinoplanes pyxinae</name>
    <dbReference type="NCBI Taxonomy" id="2997416"/>
    <lineage>
        <taxon>Bacteria</taxon>
        <taxon>Bacillati</taxon>
        <taxon>Actinomycetota</taxon>
        <taxon>Actinomycetes</taxon>
        <taxon>Micromonosporales</taxon>
        <taxon>Micromonosporaceae</taxon>
        <taxon>Paractinoplanes</taxon>
    </lineage>
</organism>
<dbReference type="InterPro" id="IPR039422">
    <property type="entry name" value="MarR/SlyA-like"/>
</dbReference>